<comment type="caution">
    <text evidence="2">The sequence shown here is derived from an EMBL/GenBank/DDBJ whole genome shotgun (WGS) entry which is preliminary data.</text>
</comment>
<dbReference type="EMBL" id="JARYMX010000004">
    <property type="protein sequence ID" value="KAJ9550816.1"/>
    <property type="molecule type" value="Genomic_DNA"/>
</dbReference>
<keyword evidence="3" id="KW-1185">Reference proteome</keyword>
<gene>
    <name evidence="2" type="ORF">OSB04_014861</name>
</gene>
<feature type="transmembrane region" description="Helical" evidence="1">
    <location>
        <begin position="235"/>
        <end position="252"/>
    </location>
</feature>
<feature type="transmembrane region" description="Helical" evidence="1">
    <location>
        <begin position="32"/>
        <end position="50"/>
    </location>
</feature>
<feature type="transmembrane region" description="Helical" evidence="1">
    <location>
        <begin position="105"/>
        <end position="128"/>
    </location>
</feature>
<feature type="transmembrane region" description="Helical" evidence="1">
    <location>
        <begin position="185"/>
        <end position="214"/>
    </location>
</feature>
<evidence type="ECO:0000313" key="2">
    <source>
        <dbReference type="EMBL" id="KAJ9550816.1"/>
    </source>
</evidence>
<keyword evidence="1" id="KW-1133">Transmembrane helix</keyword>
<sequence>MESESKPQFQSPFGLLGIFEESFKAISRNKKLLVRILLLVFLSISLYDLAQDYMLASISKKFYNFELQFPDNPRICNDFRSYLNNPTCRASMDIIHEFFLVKVIFYAYSSIILLVYSVATVFSSHEAYNAKVLGPKEMLLKIRSSWTKPLVTSFYMILITLGIVFLVAISSLIAIISAVNSWSRVYFGGVAVLIIIWYIYVAALWIFSIVVSVLEEGFVGVKAIGRAAELMSGKRLQASILIILFVVSYVVVDQMNEVIITSYNLSWSTRFAISIVFLNGLNSSLTIFMFVLFTVLYHERKTSHDEKEVKGLYIPIAAGED</sequence>
<accession>A0AA38TBA8</accession>
<keyword evidence="1" id="KW-0472">Membrane</keyword>
<evidence type="ECO:0000256" key="1">
    <source>
        <dbReference type="SAM" id="Phobius"/>
    </source>
</evidence>
<dbReference type="Proteomes" id="UP001172457">
    <property type="component" value="Chromosome 4"/>
</dbReference>
<keyword evidence="1" id="KW-0812">Transmembrane</keyword>
<dbReference type="PANTHER" id="PTHR33133">
    <property type="entry name" value="OS08G0107100 PROTEIN-RELATED"/>
    <property type="match status" value="1"/>
</dbReference>
<evidence type="ECO:0000313" key="3">
    <source>
        <dbReference type="Proteomes" id="UP001172457"/>
    </source>
</evidence>
<feature type="transmembrane region" description="Helical" evidence="1">
    <location>
        <begin position="272"/>
        <end position="297"/>
    </location>
</feature>
<dbReference type="AlphaFoldDB" id="A0AA38TBA8"/>
<reference evidence="2" key="1">
    <citation type="submission" date="2023-03" db="EMBL/GenBank/DDBJ databases">
        <title>Chromosome-scale reference genome and RAD-based genetic map of yellow starthistle (Centaurea solstitialis) reveal putative structural variation and QTLs associated with invader traits.</title>
        <authorList>
            <person name="Reatini B."/>
            <person name="Cang F.A."/>
            <person name="Jiang Q."/>
            <person name="Mckibben M.T.W."/>
            <person name="Barker M.S."/>
            <person name="Rieseberg L.H."/>
            <person name="Dlugosch K.M."/>
        </authorList>
    </citation>
    <scope>NUCLEOTIDE SEQUENCE</scope>
    <source>
        <strain evidence="2">CAN-66</strain>
        <tissue evidence="2">Leaf</tissue>
    </source>
</reference>
<organism evidence="2 3">
    <name type="scientific">Centaurea solstitialis</name>
    <name type="common">yellow star-thistle</name>
    <dbReference type="NCBI Taxonomy" id="347529"/>
    <lineage>
        <taxon>Eukaryota</taxon>
        <taxon>Viridiplantae</taxon>
        <taxon>Streptophyta</taxon>
        <taxon>Embryophyta</taxon>
        <taxon>Tracheophyta</taxon>
        <taxon>Spermatophyta</taxon>
        <taxon>Magnoliopsida</taxon>
        <taxon>eudicotyledons</taxon>
        <taxon>Gunneridae</taxon>
        <taxon>Pentapetalae</taxon>
        <taxon>asterids</taxon>
        <taxon>campanulids</taxon>
        <taxon>Asterales</taxon>
        <taxon>Asteraceae</taxon>
        <taxon>Carduoideae</taxon>
        <taxon>Cardueae</taxon>
        <taxon>Centaureinae</taxon>
        <taxon>Centaurea</taxon>
    </lineage>
</organism>
<feature type="transmembrane region" description="Helical" evidence="1">
    <location>
        <begin position="149"/>
        <end position="179"/>
    </location>
</feature>
<protein>
    <submittedName>
        <fullName evidence="2">Uncharacterized protein</fullName>
    </submittedName>
</protein>
<dbReference type="PANTHER" id="PTHR33133:SF39">
    <property type="entry name" value="ABC TRANSPORTER PERMEASE"/>
    <property type="match status" value="1"/>
</dbReference>
<proteinExistence type="predicted"/>
<name>A0AA38TBA8_9ASTR</name>